<dbReference type="PANTHER" id="PTHR42085">
    <property type="entry name" value="F-BOX DOMAIN-CONTAINING PROTEIN"/>
    <property type="match status" value="1"/>
</dbReference>
<dbReference type="RefSeq" id="XP_015405807.1">
    <property type="nucleotide sequence ID" value="XM_015552132.1"/>
</dbReference>
<dbReference type="InterPro" id="IPR013087">
    <property type="entry name" value="Znf_C2H2_type"/>
</dbReference>
<dbReference type="PROSITE" id="PS00028">
    <property type="entry name" value="ZINC_FINGER_C2H2_1"/>
    <property type="match status" value="1"/>
</dbReference>
<evidence type="ECO:0000256" key="2">
    <source>
        <dbReference type="SAM" id="MobiDB-lite"/>
    </source>
</evidence>
<sequence length="347" mass="41259">MPWQAQVCTFCEKQYVHKRGLRDHLYRYTGERRIPADGIHDVLKIERILDPDAIDQCQYRCPGCSKIINLRRQFIEHVIYSRHEPHDNVPDGDSQPGTKRQRRNREWPFRFEEETVKVWQRTGTFPFLRLPFELRYMIYKFVLCFGNIKFGAHLLSSFVYPDRQGLWLQHNPKNNLLTLLAVNRQVYNEARRVLYSLNSFIFEVSDQIPVFLIGIGRENAAFLQSVRWMNGPRHAENQIDSIRQYLTRSEEEHIWNDEKSYLSLFAMLVNKPPNYVIARHDHHLVRLDSDCVPSRGYRVRYRMQAILGETDGEVSETIGTEGNISFEVYKCPREYDFKTYQYIIDSK</sequence>
<dbReference type="AlphaFoldDB" id="A0A0L1IZD8"/>
<evidence type="ECO:0000259" key="3">
    <source>
        <dbReference type="PROSITE" id="PS50157"/>
    </source>
</evidence>
<dbReference type="InterPro" id="IPR038883">
    <property type="entry name" value="AN11006-like"/>
</dbReference>
<protein>
    <recommendedName>
        <fullName evidence="3">C2H2-type domain-containing protein</fullName>
    </recommendedName>
</protein>
<feature type="domain" description="C2H2-type" evidence="3">
    <location>
        <begin position="6"/>
        <end position="33"/>
    </location>
</feature>
<evidence type="ECO:0000313" key="4">
    <source>
        <dbReference type="EMBL" id="KNG84884.1"/>
    </source>
</evidence>
<name>A0A0L1IZD8_ASPN3</name>
<keyword evidence="1" id="KW-0863">Zinc-finger</keyword>
<dbReference type="PROSITE" id="PS50157">
    <property type="entry name" value="ZINC_FINGER_C2H2_2"/>
    <property type="match status" value="1"/>
</dbReference>
<dbReference type="Proteomes" id="UP000037505">
    <property type="component" value="Unassembled WGS sequence"/>
</dbReference>
<comment type="caution">
    <text evidence="4">The sequence shown here is derived from an EMBL/GenBank/DDBJ whole genome shotgun (WGS) entry which is preliminary data.</text>
</comment>
<keyword evidence="5" id="KW-1185">Reference proteome</keyword>
<reference evidence="4 5" key="1">
    <citation type="submission" date="2014-06" db="EMBL/GenBank/DDBJ databases">
        <title>The Genome of the Aflatoxigenic Filamentous Fungus Aspergillus nomius.</title>
        <authorList>
            <person name="Moore M.G."/>
            <person name="Shannon B.M."/>
            <person name="Brian M.M."/>
        </authorList>
    </citation>
    <scope>NUCLEOTIDE SEQUENCE [LARGE SCALE GENOMIC DNA]</scope>
    <source>
        <strain evidence="4 5">NRRL 13137</strain>
    </source>
</reference>
<evidence type="ECO:0000256" key="1">
    <source>
        <dbReference type="PROSITE-ProRule" id="PRU00042"/>
    </source>
</evidence>
<dbReference type="GO" id="GO:0008270">
    <property type="term" value="F:zinc ion binding"/>
    <property type="evidence" value="ECO:0007669"/>
    <property type="project" value="UniProtKB-KW"/>
</dbReference>
<dbReference type="EMBL" id="JNOM01000183">
    <property type="protein sequence ID" value="KNG84884.1"/>
    <property type="molecule type" value="Genomic_DNA"/>
</dbReference>
<dbReference type="OrthoDB" id="4496684at2759"/>
<dbReference type="GeneID" id="26808680"/>
<evidence type="ECO:0000313" key="5">
    <source>
        <dbReference type="Proteomes" id="UP000037505"/>
    </source>
</evidence>
<gene>
    <name evidence="4" type="ORF">ANOM_006876</name>
</gene>
<proteinExistence type="predicted"/>
<feature type="region of interest" description="Disordered" evidence="2">
    <location>
        <begin position="85"/>
        <end position="104"/>
    </location>
</feature>
<keyword evidence="1" id="KW-0862">Zinc</keyword>
<accession>A0A0L1IZD8</accession>
<keyword evidence="1" id="KW-0479">Metal-binding</keyword>
<dbReference type="PANTHER" id="PTHR42085:SF1">
    <property type="entry name" value="F-BOX DOMAIN-CONTAINING PROTEIN"/>
    <property type="match status" value="1"/>
</dbReference>
<organism evidence="4 5">
    <name type="scientific">Aspergillus nomiae NRRL (strain ATCC 15546 / NRRL 13137 / CBS 260.88 / M93)</name>
    <dbReference type="NCBI Taxonomy" id="1509407"/>
    <lineage>
        <taxon>Eukaryota</taxon>
        <taxon>Fungi</taxon>
        <taxon>Dikarya</taxon>
        <taxon>Ascomycota</taxon>
        <taxon>Pezizomycotina</taxon>
        <taxon>Eurotiomycetes</taxon>
        <taxon>Eurotiomycetidae</taxon>
        <taxon>Eurotiales</taxon>
        <taxon>Aspergillaceae</taxon>
        <taxon>Aspergillus</taxon>
        <taxon>Aspergillus subgen. Circumdati</taxon>
    </lineage>
</organism>